<evidence type="ECO:0000313" key="2">
    <source>
        <dbReference type="EMBL" id="XBO40402.1"/>
    </source>
</evidence>
<feature type="region of interest" description="Disordered" evidence="1">
    <location>
        <begin position="337"/>
        <end position="399"/>
    </location>
</feature>
<proteinExistence type="predicted"/>
<name>A0AAU7JJ41_9HYPH</name>
<evidence type="ECO:0000256" key="1">
    <source>
        <dbReference type="SAM" id="MobiDB-lite"/>
    </source>
</evidence>
<dbReference type="EMBL" id="CP157484">
    <property type="protein sequence ID" value="XBO40402.1"/>
    <property type="molecule type" value="Genomic_DNA"/>
</dbReference>
<dbReference type="AlphaFoldDB" id="A0AAU7JJ41"/>
<reference evidence="2" key="1">
    <citation type="submission" date="2024-05" db="EMBL/GenBank/DDBJ databases">
        <authorList>
            <person name="Kim S."/>
            <person name="Heo J."/>
            <person name="Choi H."/>
            <person name="Choi Y."/>
            <person name="Kwon S.-W."/>
            <person name="Kim Y."/>
        </authorList>
    </citation>
    <scope>NUCLEOTIDE SEQUENCE</scope>
    <source>
        <strain evidence="2">KACC 23698</strain>
    </source>
</reference>
<sequence length="536" mass="55818">MALSVLPFLRPGSARADWSNQELAEFYRVEAVLSRAGVRVETDRGRTDEGDPWFVFCREETGEVVIHLARYDGRYVVASPVVDGVIAGRDFRAIIEQLIAAHPVVMPAAGEAGKLRIHPSALLVALVMTFLFKTFSADAFAGESPEGAGGHVSELAPQKDSQHGVEHAPLSIVSASDVDERHAPLIEQRQSALYLMTIAMAVVMDPKPVGLPDAVSPHFLLSSDHGAVEQAAPTTVARLLEGPYNGPGLESVNAHSGLTEALGEGSDLSLSVAPASPQQVFHYREAAPPPVLQPVGSAPDAHAAVTADPEPSLTQDAWLANAMTPILGYQHFQPQPQAEAALPSGAAARPAAGSASASAPAAGSGSASAGTPSPHAVAASSPPSTEASTTTEPASTTSKEATKLVAADYLDQIIGASALKAALDAVSPAEAVALRKLVGQFQEPQQKSTEAGASAFVSTPTADAIHGSVQNVAVLKSALDWFIHERPDFEVIQTEKDYILFDSHLAAGSAREMYTWELGNGSSIAIVGSIPESVLT</sequence>
<feature type="compositionally biased region" description="Low complexity" evidence="1">
    <location>
        <begin position="338"/>
        <end position="399"/>
    </location>
</feature>
<dbReference type="RefSeq" id="WP_406857262.1">
    <property type="nucleotide sequence ID" value="NZ_CP157484.1"/>
</dbReference>
<gene>
    <name evidence="2" type="ORF">ABEG18_06430</name>
</gene>
<accession>A0AAU7JJ41</accession>
<protein>
    <submittedName>
        <fullName evidence="2">Uncharacterized protein</fullName>
    </submittedName>
</protein>
<organism evidence="2">
    <name type="scientific">Alsobacter sp. KACC 23698</name>
    <dbReference type="NCBI Taxonomy" id="3149229"/>
    <lineage>
        <taxon>Bacteria</taxon>
        <taxon>Pseudomonadati</taxon>
        <taxon>Pseudomonadota</taxon>
        <taxon>Alphaproteobacteria</taxon>
        <taxon>Hyphomicrobiales</taxon>
        <taxon>Alsobacteraceae</taxon>
        <taxon>Alsobacter</taxon>
    </lineage>
</organism>